<evidence type="ECO:0000256" key="1">
    <source>
        <dbReference type="SAM" id="Phobius"/>
    </source>
</evidence>
<keyword evidence="1" id="KW-1133">Transmembrane helix</keyword>
<dbReference type="EMBL" id="JBJUIK010000012">
    <property type="protein sequence ID" value="KAL3509872.1"/>
    <property type="molecule type" value="Genomic_DNA"/>
</dbReference>
<dbReference type="PANTHER" id="PTHR47184">
    <property type="entry name" value="PHOSPHATIDYLINOSITOL 3-AND 4-KINASE FAMILY PROTEIN-RELATED"/>
    <property type="match status" value="1"/>
</dbReference>
<reference evidence="2 3" key="1">
    <citation type="submission" date="2024-11" db="EMBL/GenBank/DDBJ databases">
        <title>A near-complete genome assembly of Cinchona calisaya.</title>
        <authorList>
            <person name="Lian D.C."/>
            <person name="Zhao X.W."/>
            <person name="Wei L."/>
        </authorList>
    </citation>
    <scope>NUCLEOTIDE SEQUENCE [LARGE SCALE GENOMIC DNA]</scope>
    <source>
        <tissue evidence="2">Nenye</tissue>
    </source>
</reference>
<keyword evidence="3" id="KW-1185">Reference proteome</keyword>
<dbReference type="AlphaFoldDB" id="A0ABD2YUH0"/>
<keyword evidence="1" id="KW-0472">Membrane</keyword>
<dbReference type="Proteomes" id="UP001630127">
    <property type="component" value="Unassembled WGS sequence"/>
</dbReference>
<keyword evidence="1" id="KW-0812">Transmembrane</keyword>
<feature type="transmembrane region" description="Helical" evidence="1">
    <location>
        <begin position="12"/>
        <end position="32"/>
    </location>
</feature>
<gene>
    <name evidence="2" type="ORF">ACH5RR_029273</name>
</gene>
<sequence length="189" mass="21392">MTCAVQDIWGRILLMVIVSLRVLVLCGASLVLGHPLNCQACLDIALKIHLLLGISGPNLCFQYSDLYELILRCAVHPQDDIRAKAIRLVARKLYVLGYIVENSEQFATRIFLLALDRRASDVDLSQSGVTEQRIEREGTIEDLMVEKMEKAKGKDVIARNWKIKPKNFCLINHGSKEYLMLEDTFTNCN</sequence>
<organism evidence="2 3">
    <name type="scientific">Cinchona calisaya</name>
    <dbReference type="NCBI Taxonomy" id="153742"/>
    <lineage>
        <taxon>Eukaryota</taxon>
        <taxon>Viridiplantae</taxon>
        <taxon>Streptophyta</taxon>
        <taxon>Embryophyta</taxon>
        <taxon>Tracheophyta</taxon>
        <taxon>Spermatophyta</taxon>
        <taxon>Magnoliopsida</taxon>
        <taxon>eudicotyledons</taxon>
        <taxon>Gunneridae</taxon>
        <taxon>Pentapetalae</taxon>
        <taxon>asterids</taxon>
        <taxon>lamiids</taxon>
        <taxon>Gentianales</taxon>
        <taxon>Rubiaceae</taxon>
        <taxon>Cinchonoideae</taxon>
        <taxon>Cinchoneae</taxon>
        <taxon>Cinchona</taxon>
    </lineage>
</organism>
<proteinExistence type="predicted"/>
<accession>A0ABD2YUH0</accession>
<comment type="caution">
    <text evidence="2">The sequence shown here is derived from an EMBL/GenBank/DDBJ whole genome shotgun (WGS) entry which is preliminary data.</text>
</comment>
<evidence type="ECO:0000313" key="2">
    <source>
        <dbReference type="EMBL" id="KAL3509872.1"/>
    </source>
</evidence>
<evidence type="ECO:0000313" key="3">
    <source>
        <dbReference type="Proteomes" id="UP001630127"/>
    </source>
</evidence>
<protein>
    <submittedName>
        <fullName evidence="2">Uncharacterized protein</fullName>
    </submittedName>
</protein>
<dbReference type="PANTHER" id="PTHR47184:SF3">
    <property type="entry name" value="PHOSPHATIDYLINOSITOL 3-AND 4-KINASE FAMILY PROTEIN-RELATED"/>
    <property type="match status" value="1"/>
</dbReference>
<name>A0ABD2YUH0_9GENT</name>